<gene>
    <name evidence="2" type="ORF">L9G74_05340</name>
</gene>
<feature type="domain" description="Knr4/Smi1-like" evidence="1">
    <location>
        <begin position="6"/>
        <end position="126"/>
    </location>
</feature>
<keyword evidence="3" id="KW-1185">Reference proteome</keyword>
<dbReference type="EMBL" id="JAKOGG010000003">
    <property type="protein sequence ID" value="MCS4555856.1"/>
    <property type="molecule type" value="Genomic_DNA"/>
</dbReference>
<evidence type="ECO:0000259" key="1">
    <source>
        <dbReference type="Pfam" id="PF09346"/>
    </source>
</evidence>
<proteinExistence type="predicted"/>
<dbReference type="Gene3D" id="3.40.1580.10">
    <property type="entry name" value="SMI1/KNR4-like"/>
    <property type="match status" value="1"/>
</dbReference>
<dbReference type="RefSeq" id="WP_238895268.1">
    <property type="nucleotide sequence ID" value="NZ_JAKOGG010000003.1"/>
</dbReference>
<dbReference type="InterPro" id="IPR018958">
    <property type="entry name" value="Knr4/Smi1-like_dom"/>
</dbReference>
<dbReference type="Pfam" id="PF09346">
    <property type="entry name" value="SMI1_KNR4"/>
    <property type="match status" value="1"/>
</dbReference>
<organism evidence="2 3">
    <name type="scientific">Shewanella electrica</name>
    <dbReference type="NCBI Taxonomy" id="515560"/>
    <lineage>
        <taxon>Bacteria</taxon>
        <taxon>Pseudomonadati</taxon>
        <taxon>Pseudomonadota</taxon>
        <taxon>Gammaproteobacteria</taxon>
        <taxon>Alteromonadales</taxon>
        <taxon>Shewanellaceae</taxon>
        <taxon>Shewanella</taxon>
    </lineage>
</organism>
<protein>
    <submittedName>
        <fullName evidence="2">SMI1/KNR4 family protein</fullName>
    </submittedName>
</protein>
<dbReference type="InterPro" id="IPR037883">
    <property type="entry name" value="Knr4/Smi1-like_sf"/>
</dbReference>
<accession>A0ABT2FKV5</accession>
<name>A0ABT2FKV5_9GAMM</name>
<evidence type="ECO:0000313" key="2">
    <source>
        <dbReference type="EMBL" id="MCS4555856.1"/>
    </source>
</evidence>
<comment type="caution">
    <text evidence="2">The sequence shown here is derived from an EMBL/GenBank/DDBJ whole genome shotgun (WGS) entry which is preliminary data.</text>
</comment>
<reference evidence="3" key="1">
    <citation type="submission" date="2023-07" db="EMBL/GenBank/DDBJ databases">
        <title>Shewanella mangrovi sp. nov., an acetaldehyde- degrading bacterium isolated from mangrove sediment.</title>
        <authorList>
            <person name="Liu Y."/>
        </authorList>
    </citation>
    <scope>NUCLEOTIDE SEQUENCE [LARGE SCALE GENOMIC DNA]</scope>
    <source>
        <strain evidence="3">C32</strain>
    </source>
</reference>
<evidence type="ECO:0000313" key="3">
    <source>
        <dbReference type="Proteomes" id="UP001201549"/>
    </source>
</evidence>
<dbReference type="SUPFAM" id="SSF160631">
    <property type="entry name" value="SMI1/KNR4-like"/>
    <property type="match status" value="1"/>
</dbReference>
<dbReference type="Proteomes" id="UP001201549">
    <property type="component" value="Unassembled WGS sequence"/>
</dbReference>
<sequence>MAFDLAEAQLQLTEQALACRLPSDYREAMKQANGGEAETAEDEWELYPIKDTTDKKRLSRSCHHILHETAVCQRYGNFPTDALAIAHNGFGDQMVLLKAHGQYQDTVYLWRHETGELQQLAERFSEIDRL</sequence>